<evidence type="ECO:0000256" key="1">
    <source>
        <dbReference type="ARBA" id="ARBA00001933"/>
    </source>
</evidence>
<dbReference type="PROSITE" id="PS00392">
    <property type="entry name" value="DDC_GAD_HDC_YDC"/>
    <property type="match status" value="1"/>
</dbReference>
<protein>
    <recommendedName>
        <fullName evidence="9">Histidine decarboxylase</fullName>
        <ecNumber evidence="4">4.1.1.22</ecNumber>
    </recommendedName>
</protein>
<reference evidence="10 11" key="1">
    <citation type="submission" date="2023-09" db="EMBL/GenBank/DDBJ databases">
        <title>Genomes of two closely related lineages of the louse Polyplax serrata with different host specificities.</title>
        <authorList>
            <person name="Martinu J."/>
            <person name="Tarabai H."/>
            <person name="Stefka J."/>
            <person name="Hypsa V."/>
        </authorList>
    </citation>
    <scope>NUCLEOTIDE SEQUENCE [LARGE SCALE GENOMIC DNA]</scope>
    <source>
        <strain evidence="10">98ZLc_SE</strain>
    </source>
</reference>
<evidence type="ECO:0000256" key="2">
    <source>
        <dbReference type="ARBA" id="ARBA00009533"/>
    </source>
</evidence>
<sequence>MVDYIADYLENIRNRRVFPNVKPGFLSRSIPENPPIEGEPWEVIWRDVEEVIMPGVGYPLAEPADACLFSSTQFFSVIVGRHVIRCHQLLRVHLGTGHHFATSGVVGFELVHLCACVCMQASSPVVTELETIVMNWLGQIIGLPEEFLHLRHDSPGGGVIQVSKTIQVHHRRRQAKAHSSVVKAGMIGLVKMRCLESDENLSLRGKTLEETIKRDREQGLIPFFLCATLGTTGACSFDSLTELGPICKAEELWLHVDAAYAGTSFICPENRKWLAGIDYADSFVFNPSKWMMVHFDCTALWVKDSKSLHRTFNVDPLYLQHENSGDVTNTNLFIICVHQEVEKGLGVCCLAIDYMHWQIPLSRRFRALKLWFVIRSFGVAGLQKHVRESIRLAEKFEQMVLADERFEVPAPRYLGLVVFRLRGDNEMTGKLLKRLNSRGNIHCVPAALKDKYVIRFTITSQRTTIKDLEEDWKEVQTTTTDILEEEMLQMNEPRLRVPLAETKKRNASFGSSLLLSNSPMSPKIVNGSFAAIYDDDEFNNCFSNIFSQLQLSQTDRPGTPIISLYLLLLDMRRRMRGILKTGKKFSLDSTMDLVNSGGETAGRQTIAFGDDLMKEEISDAEEDSKWF</sequence>
<comment type="similarity">
    <text evidence="2">Belongs to the group II decarboxylase family.</text>
</comment>
<keyword evidence="8" id="KW-0456">Lyase</keyword>
<organism evidence="10 11">
    <name type="scientific">Polyplax serrata</name>
    <name type="common">Common mouse louse</name>
    <dbReference type="NCBI Taxonomy" id="468196"/>
    <lineage>
        <taxon>Eukaryota</taxon>
        <taxon>Metazoa</taxon>
        <taxon>Ecdysozoa</taxon>
        <taxon>Arthropoda</taxon>
        <taxon>Hexapoda</taxon>
        <taxon>Insecta</taxon>
        <taxon>Pterygota</taxon>
        <taxon>Neoptera</taxon>
        <taxon>Paraneoptera</taxon>
        <taxon>Psocodea</taxon>
        <taxon>Troctomorpha</taxon>
        <taxon>Phthiraptera</taxon>
        <taxon>Anoplura</taxon>
        <taxon>Polyplacidae</taxon>
        <taxon>Polyplax</taxon>
    </lineage>
</organism>
<keyword evidence="11" id="KW-1185">Reference proteome</keyword>
<dbReference type="InterPro" id="IPR015424">
    <property type="entry name" value="PyrdxlP-dep_Trfase"/>
</dbReference>
<accession>A0ABR1AJJ5</accession>
<dbReference type="PANTHER" id="PTHR11999">
    <property type="entry name" value="GROUP II PYRIDOXAL-5-PHOSPHATE DECARBOXYLASE"/>
    <property type="match status" value="1"/>
</dbReference>
<dbReference type="EMBL" id="JAWJWF010000048">
    <property type="protein sequence ID" value="KAK6619941.1"/>
    <property type="molecule type" value="Genomic_DNA"/>
</dbReference>
<evidence type="ECO:0000256" key="3">
    <source>
        <dbReference type="ARBA" id="ARBA00011738"/>
    </source>
</evidence>
<evidence type="ECO:0000256" key="5">
    <source>
        <dbReference type="ARBA" id="ARBA00022584"/>
    </source>
</evidence>
<comment type="caution">
    <text evidence="10">The sequence shown here is derived from an EMBL/GenBank/DDBJ whole genome shotgun (WGS) entry which is preliminary data.</text>
</comment>
<dbReference type="SUPFAM" id="SSF53383">
    <property type="entry name" value="PLP-dependent transferases"/>
    <property type="match status" value="1"/>
</dbReference>
<dbReference type="InterPro" id="IPR021115">
    <property type="entry name" value="Pyridoxal-P_BS"/>
</dbReference>
<dbReference type="Proteomes" id="UP001359485">
    <property type="component" value="Unassembled WGS sequence"/>
</dbReference>
<comment type="subunit">
    <text evidence="3">Homodimer.</text>
</comment>
<evidence type="ECO:0000256" key="7">
    <source>
        <dbReference type="ARBA" id="ARBA00022898"/>
    </source>
</evidence>
<name>A0ABR1AJJ5_POLSC</name>
<dbReference type="Gene3D" id="3.40.640.10">
    <property type="entry name" value="Type I PLP-dependent aspartate aminotransferase-like (Major domain)"/>
    <property type="match status" value="1"/>
</dbReference>
<keyword evidence="5" id="KW-0127">Catecholamine biosynthesis</keyword>
<evidence type="ECO:0000256" key="9">
    <source>
        <dbReference type="ARBA" id="ARBA00039946"/>
    </source>
</evidence>
<evidence type="ECO:0000256" key="4">
    <source>
        <dbReference type="ARBA" id="ARBA00012320"/>
    </source>
</evidence>
<dbReference type="Gene3D" id="3.90.1150.10">
    <property type="entry name" value="Aspartate Aminotransferase, domain 1"/>
    <property type="match status" value="1"/>
</dbReference>
<evidence type="ECO:0000313" key="11">
    <source>
        <dbReference type="Proteomes" id="UP001359485"/>
    </source>
</evidence>
<dbReference type="InterPro" id="IPR010977">
    <property type="entry name" value="Aromatic_deC"/>
</dbReference>
<keyword evidence="7" id="KW-0663">Pyridoxal phosphate</keyword>
<dbReference type="InterPro" id="IPR015422">
    <property type="entry name" value="PyrdxlP-dep_Trfase_small"/>
</dbReference>
<comment type="cofactor">
    <cofactor evidence="1">
        <name>pyridoxal 5'-phosphate</name>
        <dbReference type="ChEBI" id="CHEBI:597326"/>
    </cofactor>
</comment>
<dbReference type="PRINTS" id="PR00800">
    <property type="entry name" value="YHDCRBOXLASE"/>
</dbReference>
<dbReference type="InterPro" id="IPR015421">
    <property type="entry name" value="PyrdxlP-dep_Trfase_major"/>
</dbReference>
<dbReference type="EC" id="4.1.1.22" evidence="4"/>
<keyword evidence="6" id="KW-0210">Decarboxylase</keyword>
<dbReference type="PANTHER" id="PTHR11999:SF68">
    <property type="entry name" value="HISTIDINE DECARBOXYLASE"/>
    <property type="match status" value="1"/>
</dbReference>
<evidence type="ECO:0000313" key="10">
    <source>
        <dbReference type="EMBL" id="KAK6619941.1"/>
    </source>
</evidence>
<dbReference type="Gene3D" id="1.20.1340.10">
    <property type="entry name" value="dopa decarboxylase, N-terminal domain"/>
    <property type="match status" value="1"/>
</dbReference>
<evidence type="ECO:0000256" key="6">
    <source>
        <dbReference type="ARBA" id="ARBA00022793"/>
    </source>
</evidence>
<evidence type="ECO:0000256" key="8">
    <source>
        <dbReference type="ARBA" id="ARBA00023239"/>
    </source>
</evidence>
<dbReference type="Pfam" id="PF00282">
    <property type="entry name" value="Pyridoxal_deC"/>
    <property type="match status" value="3"/>
</dbReference>
<proteinExistence type="inferred from homology"/>
<dbReference type="InterPro" id="IPR002129">
    <property type="entry name" value="PyrdxlP-dep_de-COase"/>
</dbReference>
<gene>
    <name evidence="10" type="ORF">RUM44_006341</name>
</gene>